<evidence type="ECO:0008006" key="3">
    <source>
        <dbReference type="Google" id="ProtNLM"/>
    </source>
</evidence>
<dbReference type="KEGG" id="fpf:DCC35_16175"/>
<evidence type="ECO:0000313" key="2">
    <source>
        <dbReference type="Proteomes" id="UP000298616"/>
    </source>
</evidence>
<evidence type="ECO:0000313" key="1">
    <source>
        <dbReference type="EMBL" id="QCK16169.1"/>
    </source>
</evidence>
<dbReference type="AlphaFoldDB" id="A0A4D7JJM9"/>
<dbReference type="OrthoDB" id="128385at2"/>
<organism evidence="1 2">
    <name type="scientific">Mangrovivirga cuniculi</name>
    <dbReference type="NCBI Taxonomy" id="2715131"/>
    <lineage>
        <taxon>Bacteria</taxon>
        <taxon>Pseudomonadati</taxon>
        <taxon>Bacteroidota</taxon>
        <taxon>Cytophagia</taxon>
        <taxon>Cytophagales</taxon>
        <taxon>Mangrovivirgaceae</taxon>
        <taxon>Mangrovivirga</taxon>
    </lineage>
</organism>
<accession>A0A4D7JJM9</accession>
<keyword evidence="2" id="KW-1185">Reference proteome</keyword>
<dbReference type="EMBL" id="CP028923">
    <property type="protein sequence ID" value="QCK16169.1"/>
    <property type="molecule type" value="Genomic_DNA"/>
</dbReference>
<proteinExistence type="predicted"/>
<reference evidence="1 2" key="1">
    <citation type="submission" date="2018-04" db="EMBL/GenBank/DDBJ databases">
        <title>Complete genome uncultured novel isolate.</title>
        <authorList>
            <person name="Merlino G."/>
        </authorList>
    </citation>
    <scope>NUCLEOTIDE SEQUENCE [LARGE SCALE GENOMIC DNA]</scope>
    <source>
        <strain evidence="2">R1DC9</strain>
    </source>
</reference>
<name>A0A4D7JJM9_9BACT</name>
<dbReference type="RefSeq" id="WP_137091764.1">
    <property type="nucleotide sequence ID" value="NZ_CP028923.1"/>
</dbReference>
<gene>
    <name evidence="1" type="ORF">DCC35_16175</name>
</gene>
<protein>
    <recommendedName>
        <fullName evidence="3">Erythromycin esterase</fullName>
    </recommendedName>
</protein>
<sequence>MKYIIPAFILITVWSGFKLRSQNKLLHELNNKAFHFSLTPDYRLEGDVAEFLNKEVRSAQFVGLAELHRSEQLSLFTVAFLDLLAEANYHHLALETGPYSAEFLEKSAIPPEETQRKTAYINRAYGNRLFGSMVPIIFVDREEDALFIKKASEEGFDFWGLDQEFANSFEMHLDSIYSYNESPGMQLQNEYYELKKIIHKMIRKSNFSLGYSYYCELYEHEGLKRFFNEFNDIPEAANHIDHFYTSLDIYCKSVRGKNSNQQRADYMKSNFEKQYEKVNEEYPKVFVKLGSVHLTRGKSPFGVNDVGQFLREKAEQNNTGFLTIRHLRRYKNGKDYTGKKGWEDVSNFMKAGEKKRWTLIDLRPVRDKIEAKKLEVTEREKFEIYSYDLLLIPPNDHTAKKNF</sequence>
<dbReference type="Proteomes" id="UP000298616">
    <property type="component" value="Chromosome"/>
</dbReference>